<dbReference type="GO" id="GO:0046872">
    <property type="term" value="F:metal ion binding"/>
    <property type="evidence" value="ECO:0007669"/>
    <property type="project" value="UniProtKB-KW"/>
</dbReference>
<dbReference type="PRINTS" id="PR00461">
    <property type="entry name" value="PLPEROXIDASE"/>
</dbReference>
<dbReference type="PANTHER" id="PTHR31356:SF36">
    <property type="entry name" value="L-ASCORBATE PEROXIDASE 3"/>
    <property type="match status" value="1"/>
</dbReference>
<organism evidence="11">
    <name type="scientific">Pseudo-nitzschia australis</name>
    <dbReference type="NCBI Taxonomy" id="44445"/>
    <lineage>
        <taxon>Eukaryota</taxon>
        <taxon>Sar</taxon>
        <taxon>Stramenopiles</taxon>
        <taxon>Ochrophyta</taxon>
        <taxon>Bacillariophyta</taxon>
        <taxon>Bacillariophyceae</taxon>
        <taxon>Bacillariophycidae</taxon>
        <taxon>Bacillariales</taxon>
        <taxon>Bacillariaceae</taxon>
        <taxon>Pseudo-nitzschia</taxon>
    </lineage>
</organism>
<dbReference type="AlphaFoldDB" id="A0A7S4AAL1"/>
<dbReference type="Gene3D" id="1.10.520.10">
    <property type="match status" value="2"/>
</dbReference>
<comment type="similarity">
    <text evidence="9">Belongs to the peroxidase family.</text>
</comment>
<evidence type="ECO:0000313" key="11">
    <source>
        <dbReference type="EMBL" id="CAE0709192.1"/>
    </source>
</evidence>
<dbReference type="GO" id="GO:0140825">
    <property type="term" value="F:lactoperoxidase activity"/>
    <property type="evidence" value="ECO:0007669"/>
    <property type="project" value="UniProtKB-EC"/>
</dbReference>
<evidence type="ECO:0000256" key="7">
    <source>
        <dbReference type="ARBA" id="ARBA00023002"/>
    </source>
</evidence>
<gene>
    <name evidence="11" type="ORF">PAUS00366_LOCUS1912</name>
</gene>
<dbReference type="InterPro" id="IPR019794">
    <property type="entry name" value="Peroxidases_AS"/>
</dbReference>
<dbReference type="GO" id="GO:0000302">
    <property type="term" value="P:response to reactive oxygen species"/>
    <property type="evidence" value="ECO:0007669"/>
    <property type="project" value="TreeGrafter"/>
</dbReference>
<keyword evidence="7" id="KW-0560">Oxidoreductase</keyword>
<evidence type="ECO:0000256" key="4">
    <source>
        <dbReference type="ARBA" id="ARBA00022559"/>
    </source>
</evidence>
<evidence type="ECO:0000256" key="9">
    <source>
        <dbReference type="RuleBase" id="RU004241"/>
    </source>
</evidence>
<reference evidence="11" key="1">
    <citation type="submission" date="2021-01" db="EMBL/GenBank/DDBJ databases">
        <authorList>
            <person name="Corre E."/>
            <person name="Pelletier E."/>
            <person name="Niang G."/>
            <person name="Scheremetjew M."/>
            <person name="Finn R."/>
            <person name="Kale V."/>
            <person name="Holt S."/>
            <person name="Cochrane G."/>
            <person name="Meng A."/>
            <person name="Brown T."/>
            <person name="Cohen L."/>
        </authorList>
    </citation>
    <scope>NUCLEOTIDE SEQUENCE</scope>
    <source>
        <strain evidence="11">10249 10 AB</strain>
    </source>
</reference>
<evidence type="ECO:0000256" key="5">
    <source>
        <dbReference type="ARBA" id="ARBA00022617"/>
    </source>
</evidence>
<dbReference type="InterPro" id="IPR010255">
    <property type="entry name" value="Haem_peroxidase_sf"/>
</dbReference>
<keyword evidence="4" id="KW-0575">Peroxidase</keyword>
<evidence type="ECO:0000256" key="1">
    <source>
        <dbReference type="ARBA" id="ARBA00000189"/>
    </source>
</evidence>
<keyword evidence="8" id="KW-0408">Iron</keyword>
<keyword evidence="5" id="KW-0349">Heme</keyword>
<dbReference type="SUPFAM" id="SSF48113">
    <property type="entry name" value="Heme-dependent peroxidases"/>
    <property type="match status" value="1"/>
</dbReference>
<evidence type="ECO:0000256" key="2">
    <source>
        <dbReference type="ARBA" id="ARBA00001913"/>
    </source>
</evidence>
<dbReference type="GO" id="GO:0042744">
    <property type="term" value="P:hydrogen peroxide catabolic process"/>
    <property type="evidence" value="ECO:0007669"/>
    <property type="project" value="TreeGrafter"/>
</dbReference>
<feature type="domain" description="Plant heme peroxidase family profile" evidence="10">
    <location>
        <begin position="101"/>
        <end position="399"/>
    </location>
</feature>
<dbReference type="PANTHER" id="PTHR31356">
    <property type="entry name" value="THYLAKOID LUMENAL 29 KDA PROTEIN, CHLOROPLASTIC-RELATED"/>
    <property type="match status" value="1"/>
</dbReference>
<evidence type="ECO:0000259" key="10">
    <source>
        <dbReference type="PROSITE" id="PS50873"/>
    </source>
</evidence>
<name>A0A7S4AAL1_9STRA</name>
<dbReference type="InterPro" id="IPR000823">
    <property type="entry name" value="Peroxidase_pln"/>
</dbReference>
<evidence type="ECO:0000256" key="8">
    <source>
        <dbReference type="ARBA" id="ARBA00023004"/>
    </source>
</evidence>
<dbReference type="Gene3D" id="1.10.420.10">
    <property type="entry name" value="Peroxidase, domain 2"/>
    <property type="match status" value="1"/>
</dbReference>
<evidence type="ECO:0000256" key="6">
    <source>
        <dbReference type="ARBA" id="ARBA00022723"/>
    </source>
</evidence>
<comment type="cofactor">
    <cofactor evidence="3">
        <name>heme b</name>
        <dbReference type="ChEBI" id="CHEBI:60344"/>
    </cofactor>
</comment>
<dbReference type="InterPro" id="IPR044831">
    <property type="entry name" value="Ccp1-like"/>
</dbReference>
<dbReference type="GO" id="GO:0034599">
    <property type="term" value="P:cellular response to oxidative stress"/>
    <property type="evidence" value="ECO:0007669"/>
    <property type="project" value="InterPro"/>
</dbReference>
<dbReference type="Pfam" id="PF00141">
    <property type="entry name" value="peroxidase"/>
    <property type="match status" value="1"/>
</dbReference>
<keyword evidence="6" id="KW-0479">Metal-binding</keyword>
<dbReference type="InterPro" id="IPR002016">
    <property type="entry name" value="Haem_peroxidase"/>
</dbReference>
<comment type="cofactor">
    <cofactor evidence="2">
        <name>Ca(2+)</name>
        <dbReference type="ChEBI" id="CHEBI:29108"/>
    </cofactor>
</comment>
<proteinExistence type="inferred from homology"/>
<comment type="catalytic activity">
    <reaction evidence="1">
        <text>2 a phenolic donor + H2O2 = 2 a phenolic radical donor + 2 H2O</text>
        <dbReference type="Rhea" id="RHEA:56136"/>
        <dbReference type="ChEBI" id="CHEBI:15377"/>
        <dbReference type="ChEBI" id="CHEBI:16240"/>
        <dbReference type="ChEBI" id="CHEBI:139520"/>
        <dbReference type="ChEBI" id="CHEBI:139521"/>
        <dbReference type="EC" id="1.11.1.7"/>
    </reaction>
</comment>
<accession>A0A7S4AAL1</accession>
<evidence type="ECO:0000256" key="3">
    <source>
        <dbReference type="ARBA" id="ARBA00001970"/>
    </source>
</evidence>
<dbReference type="PROSITE" id="PS50873">
    <property type="entry name" value="PEROXIDASE_4"/>
    <property type="match status" value="1"/>
</dbReference>
<dbReference type="PRINTS" id="PR00458">
    <property type="entry name" value="PEROXIDASE"/>
</dbReference>
<dbReference type="PROSITE" id="PS00436">
    <property type="entry name" value="PEROXIDASE_2"/>
    <property type="match status" value="1"/>
</dbReference>
<dbReference type="GO" id="GO:0020037">
    <property type="term" value="F:heme binding"/>
    <property type="evidence" value="ECO:0007669"/>
    <property type="project" value="InterPro"/>
</dbReference>
<sequence length="410" mass="45056">MVQVVSSQSRKNILRAKQSKMVALITRSSLLKAAIASSLTMSPSFIGSDTAGTNSNARPESILKEQSDELQATPLISFELPNASSTRIAAQNPVTESRYAPAAAFVRREITRIIREENPALAGSILRLAFHDATVRSVALDPTVGGADGSIRYELEWPENRGLSKPLNVVIKVYEEQLDRFRSPYETNDLDRYTLLPSPLSFADTLALSGAAAVEAAKGPSIQVQLGRRDSEAADNRFLDEPIMGFTTMDGGGIDQETRSTIASSLPSAGLDSLGLRNYFGRLGLTESEFVALSGAHDLGRHVTLLGMPKNCLKNLTRNCLEEAPVLWPFVTEDPDTMSNRYFATLLRWNKREIEYGEAAFIPTDVALVVDDGLKKHVIAYASNEKLFFQRFRTAYQKLVDSTATSRSRF</sequence>
<dbReference type="EMBL" id="HBIX01002542">
    <property type="protein sequence ID" value="CAE0709192.1"/>
    <property type="molecule type" value="Transcribed_RNA"/>
</dbReference>
<protein>
    <recommendedName>
        <fullName evidence="10">Plant heme peroxidase family profile domain-containing protein</fullName>
    </recommendedName>
</protein>